<evidence type="ECO:0000259" key="1">
    <source>
        <dbReference type="PROSITE" id="PS50011"/>
    </source>
</evidence>
<dbReference type="Gene3D" id="3.30.200.20">
    <property type="entry name" value="Phosphorylase Kinase, domain 1"/>
    <property type="match status" value="1"/>
</dbReference>
<dbReference type="SUPFAM" id="SSF56112">
    <property type="entry name" value="Protein kinase-like (PK-like)"/>
    <property type="match status" value="1"/>
</dbReference>
<dbReference type="GO" id="GO:0005524">
    <property type="term" value="F:ATP binding"/>
    <property type="evidence" value="ECO:0007669"/>
    <property type="project" value="InterPro"/>
</dbReference>
<dbReference type="Ensembl" id="ENSANIT00000016592.1">
    <property type="protein sequence ID" value="ENSANIP00000016040.1"/>
    <property type="gene ID" value="ENSANIG00000010785.1"/>
</dbReference>
<dbReference type="GO" id="GO:0004672">
    <property type="term" value="F:protein kinase activity"/>
    <property type="evidence" value="ECO:0007669"/>
    <property type="project" value="InterPro"/>
</dbReference>
<feature type="domain" description="Protein kinase" evidence="1">
    <location>
        <begin position="254"/>
        <end position="522"/>
    </location>
</feature>
<evidence type="ECO:0000313" key="3">
    <source>
        <dbReference type="Proteomes" id="UP000694541"/>
    </source>
</evidence>
<dbReference type="InterPro" id="IPR000719">
    <property type="entry name" value="Prot_kinase_dom"/>
</dbReference>
<dbReference type="Proteomes" id="UP000694541">
    <property type="component" value="Unplaced"/>
</dbReference>
<accession>A0A8B9N3H9</accession>
<dbReference type="Pfam" id="PF00069">
    <property type="entry name" value="Pkinase"/>
    <property type="match status" value="1"/>
</dbReference>
<dbReference type="FunFam" id="1.10.510.10:FF:000266">
    <property type="entry name" value="nuclear receptor-binding protein 2"/>
    <property type="match status" value="1"/>
</dbReference>
<reference evidence="2" key="1">
    <citation type="submission" date="2025-08" db="UniProtKB">
        <authorList>
            <consortium name="Ensembl"/>
        </authorList>
    </citation>
    <scope>IDENTIFICATION</scope>
</reference>
<proteinExistence type="predicted"/>
<name>A0A8B9N3H9_9AVES</name>
<dbReference type="CDD" id="cd14035">
    <property type="entry name" value="PK_MADML"/>
    <property type="match status" value="1"/>
</dbReference>
<dbReference type="InterPro" id="IPR042697">
    <property type="entry name" value="NRBP2_PK"/>
</dbReference>
<protein>
    <submittedName>
        <fullName evidence="2">Nuclear receptor binding protein 2</fullName>
    </submittedName>
</protein>
<dbReference type="InterPro" id="IPR011009">
    <property type="entry name" value="Kinase-like_dom_sf"/>
</dbReference>
<keyword evidence="3" id="KW-1185">Reference proteome</keyword>
<sequence length="724" mass="81668">MQQALLLGGRTPWSWGGGVSVLLSPYQNRVPFEQVLPGLELGPCRSWLAWGPAIWCCPPAGSAETQRWDGAATAVSVACGGDVCRAARHGVGPGTQLWHLCGWELIRPWGMGNCPQSPRDIKRDVVMALVCLDLLICPVHHECDHEPWVWVAPPQLLASGVHMGVPICVREWSRQVTITTSFSRPGEMVPAAMMPQLPSRQVPRAGQNRQRARASCGLESSAGAVAETTHVHTARSSGGARSRGAGLQQGCLTPSRALQVNQGNMPGIQSTFLAMDTEEGVEVVWNELLFTDKKAFKAHEEKIKTMFEQLVLVDHPNIVKLHKYWLDVKDLKARVIFITEYVSSGSLKQFLKKTKKNHKAMNARAWKRWCTQILSALSFLHSCEPPIIHGNLTSDTIFIQHNGLIKIGSVWHRVFANALPDDLRSPIRIEREELRNLHFFPPEYGQKADGTAVDIFSFGMCALEMAVLEIQTNGDTRVSEEAIMRARHSLDDPNMREFILSCLTLNPDKRPTANNLLFHRVLFEVHSLKLLAAHCFINNQYLMPENVVEEKIKELDLNMVMAEIRREGRPGAQWRYSEVSFLELDKFLEDVRNGIYPLMNFAVSRPHALPRALSQPQEDPQKAKTPTPEPFDVETRKVVQMQCNMELNEDKTQWHLTLLLILEDKLHRQLSYDLLPTDNSKDLATELVHYGFIHEDDCEKLANFLENAFHKYRSPPLTDRATRS</sequence>
<dbReference type="InterPro" id="IPR050588">
    <property type="entry name" value="WNK_Ser-Thr_kinase"/>
</dbReference>
<reference evidence="2" key="2">
    <citation type="submission" date="2025-09" db="UniProtKB">
        <authorList>
            <consortium name="Ensembl"/>
        </authorList>
    </citation>
    <scope>IDENTIFICATION</scope>
</reference>
<evidence type="ECO:0000313" key="2">
    <source>
        <dbReference type="Ensembl" id="ENSANIP00000016040.1"/>
    </source>
</evidence>
<organism evidence="2 3">
    <name type="scientific">Accipiter nisus</name>
    <name type="common">Eurasian sparrowhawk</name>
    <dbReference type="NCBI Taxonomy" id="211598"/>
    <lineage>
        <taxon>Eukaryota</taxon>
        <taxon>Metazoa</taxon>
        <taxon>Chordata</taxon>
        <taxon>Craniata</taxon>
        <taxon>Vertebrata</taxon>
        <taxon>Euteleostomi</taxon>
        <taxon>Archelosauria</taxon>
        <taxon>Archosauria</taxon>
        <taxon>Dinosauria</taxon>
        <taxon>Saurischia</taxon>
        <taxon>Theropoda</taxon>
        <taxon>Coelurosauria</taxon>
        <taxon>Aves</taxon>
        <taxon>Neognathae</taxon>
        <taxon>Neoaves</taxon>
        <taxon>Telluraves</taxon>
        <taxon>Accipitrimorphae</taxon>
        <taxon>Accipitriformes</taxon>
        <taxon>Accipitridae</taxon>
        <taxon>Accipitrinae</taxon>
        <taxon>Accipiter</taxon>
    </lineage>
</organism>
<dbReference type="PANTHER" id="PTHR13902">
    <property type="entry name" value="SERINE/THREONINE-PROTEIN KINASE WNK WITH NO LYSINE -RELATED"/>
    <property type="match status" value="1"/>
</dbReference>
<dbReference type="Gene3D" id="1.10.510.10">
    <property type="entry name" value="Transferase(Phosphotransferase) domain 1"/>
    <property type="match status" value="1"/>
</dbReference>
<dbReference type="FunFam" id="3.30.200.20:FF:001061">
    <property type="entry name" value="Nuclear receptor-binding protein 2"/>
    <property type="match status" value="1"/>
</dbReference>
<dbReference type="AlphaFoldDB" id="A0A8B9N3H9"/>
<dbReference type="PROSITE" id="PS50011">
    <property type="entry name" value="PROTEIN_KINASE_DOM"/>
    <property type="match status" value="1"/>
</dbReference>